<dbReference type="PANTHER" id="PTHR23325">
    <property type="entry name" value="SERUM RESPONSE FACTOR-BINDING"/>
    <property type="match status" value="1"/>
</dbReference>
<name>A0ABR0ASE2_9CRUS</name>
<accession>A0ABR0ASE2</accession>
<keyword evidence="3" id="KW-1185">Reference proteome</keyword>
<gene>
    <name evidence="2" type="ORF">OUZ56_017200</name>
</gene>
<feature type="compositionally biased region" description="Basic and acidic residues" evidence="1">
    <location>
        <begin position="374"/>
        <end position="383"/>
    </location>
</feature>
<dbReference type="EMBL" id="JAOYFB010000038">
    <property type="protein sequence ID" value="KAK4028037.1"/>
    <property type="molecule type" value="Genomic_DNA"/>
</dbReference>
<sequence>MTTVNRLEKLTLNNQIVRMRKDVKRARLWLINNLTHRVRKLKGKKTNELEKIQLKAEKLQNKICLLKQICVDEVSKFALCNKQDSPSLSPTESELDLSQKLMLQLANHRLVQQQVQVFRQTYTGPMDRLILLVRSLGLHYQKKKTKKLMDCASSRNIQEEVKIASVTQKTSCGKKKKISLQELEGNSTSGCMLNFVCTVDSDSPPNLGNLEETKSNKDVLSLPMKVPDNLMNPLNPSSDFQPLKGNFTKAINNTKPEDLLRNDKNFLAANSNVVKQPKSKGILAQKVPWPKFSVPSVNKQIGTMIIKQFHLENVAESISFGETSIDHETSKKTNQTLRDSFFLGGVDLSSDEEDIKDNSIPVNAQRVNKITNSEVKESGDKKCSKPSRSRQQISNRYTQTKPTIAPSVPPAEVLHPSWQAKRKEKELQIKIGVCHGKKIRFDDY</sequence>
<dbReference type="Proteomes" id="UP001234178">
    <property type="component" value="Unassembled WGS sequence"/>
</dbReference>
<evidence type="ECO:0000256" key="1">
    <source>
        <dbReference type="SAM" id="MobiDB-lite"/>
    </source>
</evidence>
<evidence type="ECO:0008006" key="4">
    <source>
        <dbReference type="Google" id="ProtNLM"/>
    </source>
</evidence>
<organism evidence="2 3">
    <name type="scientific">Daphnia magna</name>
    <dbReference type="NCBI Taxonomy" id="35525"/>
    <lineage>
        <taxon>Eukaryota</taxon>
        <taxon>Metazoa</taxon>
        <taxon>Ecdysozoa</taxon>
        <taxon>Arthropoda</taxon>
        <taxon>Crustacea</taxon>
        <taxon>Branchiopoda</taxon>
        <taxon>Diplostraca</taxon>
        <taxon>Cladocera</taxon>
        <taxon>Anomopoda</taxon>
        <taxon>Daphniidae</taxon>
        <taxon>Daphnia</taxon>
    </lineage>
</organism>
<feature type="region of interest" description="Disordered" evidence="1">
    <location>
        <begin position="373"/>
        <end position="411"/>
    </location>
</feature>
<evidence type="ECO:0000313" key="2">
    <source>
        <dbReference type="EMBL" id="KAK4028037.1"/>
    </source>
</evidence>
<dbReference type="InterPro" id="IPR037393">
    <property type="entry name" value="Bud22/SRFB1"/>
</dbReference>
<proteinExistence type="predicted"/>
<dbReference type="PANTHER" id="PTHR23325:SF1">
    <property type="entry name" value="SERUM RESPONSE FACTOR-BINDING PROTEIN 1"/>
    <property type="match status" value="1"/>
</dbReference>
<comment type="caution">
    <text evidence="2">The sequence shown here is derived from an EMBL/GenBank/DDBJ whole genome shotgun (WGS) entry which is preliminary data.</text>
</comment>
<protein>
    <recommendedName>
        <fullName evidence="4">Serum response factor-binding protein 1</fullName>
    </recommendedName>
</protein>
<evidence type="ECO:0000313" key="3">
    <source>
        <dbReference type="Proteomes" id="UP001234178"/>
    </source>
</evidence>
<feature type="compositionally biased region" description="Polar residues" evidence="1">
    <location>
        <begin position="389"/>
        <end position="402"/>
    </location>
</feature>
<reference evidence="2 3" key="1">
    <citation type="journal article" date="2023" name="Nucleic Acids Res.">
        <title>The hologenome of Daphnia magna reveals possible DNA methylation and microbiome-mediated evolution of the host genome.</title>
        <authorList>
            <person name="Chaturvedi A."/>
            <person name="Li X."/>
            <person name="Dhandapani V."/>
            <person name="Marshall H."/>
            <person name="Kissane S."/>
            <person name="Cuenca-Cambronero M."/>
            <person name="Asole G."/>
            <person name="Calvet F."/>
            <person name="Ruiz-Romero M."/>
            <person name="Marangio P."/>
            <person name="Guigo R."/>
            <person name="Rago D."/>
            <person name="Mirbahai L."/>
            <person name="Eastwood N."/>
            <person name="Colbourne J.K."/>
            <person name="Zhou J."/>
            <person name="Mallon E."/>
            <person name="Orsini L."/>
        </authorList>
    </citation>
    <scope>NUCLEOTIDE SEQUENCE [LARGE SCALE GENOMIC DNA]</scope>
    <source>
        <strain evidence="2">LRV0_1</strain>
    </source>
</reference>